<keyword evidence="2" id="KW-1185">Reference proteome</keyword>
<dbReference type="EMBL" id="CAJVPW010047487">
    <property type="protein sequence ID" value="CAG8759568.1"/>
    <property type="molecule type" value="Genomic_DNA"/>
</dbReference>
<feature type="non-terminal residue" evidence="1">
    <location>
        <position position="60"/>
    </location>
</feature>
<protein>
    <submittedName>
        <fullName evidence="1">2960_t:CDS:1</fullName>
    </submittedName>
</protein>
<feature type="non-terminal residue" evidence="1">
    <location>
        <position position="1"/>
    </location>
</feature>
<sequence>SKCIKTEKTSENINTAYPKDELQTNQNEEMIDNLITKDNKYKEMLTKSVIMLKQIKVEDE</sequence>
<comment type="caution">
    <text evidence="1">The sequence shown here is derived from an EMBL/GenBank/DDBJ whole genome shotgun (WGS) entry which is preliminary data.</text>
</comment>
<evidence type="ECO:0000313" key="2">
    <source>
        <dbReference type="Proteomes" id="UP000789366"/>
    </source>
</evidence>
<accession>A0ACA9QNX5</accession>
<proteinExistence type="predicted"/>
<dbReference type="Proteomes" id="UP000789366">
    <property type="component" value="Unassembled WGS sequence"/>
</dbReference>
<gene>
    <name evidence="1" type="ORF">SPELUC_LOCUS15042</name>
</gene>
<organism evidence="1 2">
    <name type="scientific">Cetraspora pellucida</name>
    <dbReference type="NCBI Taxonomy" id="1433469"/>
    <lineage>
        <taxon>Eukaryota</taxon>
        <taxon>Fungi</taxon>
        <taxon>Fungi incertae sedis</taxon>
        <taxon>Mucoromycota</taxon>
        <taxon>Glomeromycotina</taxon>
        <taxon>Glomeromycetes</taxon>
        <taxon>Diversisporales</taxon>
        <taxon>Gigasporaceae</taxon>
        <taxon>Cetraspora</taxon>
    </lineage>
</organism>
<evidence type="ECO:0000313" key="1">
    <source>
        <dbReference type="EMBL" id="CAG8759568.1"/>
    </source>
</evidence>
<name>A0ACA9QNX5_9GLOM</name>
<reference evidence="1" key="1">
    <citation type="submission" date="2021-06" db="EMBL/GenBank/DDBJ databases">
        <authorList>
            <person name="Kallberg Y."/>
            <person name="Tangrot J."/>
            <person name="Rosling A."/>
        </authorList>
    </citation>
    <scope>NUCLEOTIDE SEQUENCE</scope>
    <source>
        <strain evidence="1">28 12/20/2015</strain>
    </source>
</reference>